<comment type="caution">
    <text evidence="2">The sequence shown here is derived from an EMBL/GenBank/DDBJ whole genome shotgun (WGS) entry which is preliminary data.</text>
</comment>
<evidence type="ECO:0000256" key="1">
    <source>
        <dbReference type="SAM" id="Phobius"/>
    </source>
</evidence>
<organism evidence="2 3">
    <name type="scientific">Bionectria ochroleuca</name>
    <name type="common">Gliocladium roseum</name>
    <dbReference type="NCBI Taxonomy" id="29856"/>
    <lineage>
        <taxon>Eukaryota</taxon>
        <taxon>Fungi</taxon>
        <taxon>Dikarya</taxon>
        <taxon>Ascomycota</taxon>
        <taxon>Pezizomycotina</taxon>
        <taxon>Sordariomycetes</taxon>
        <taxon>Hypocreomycetidae</taxon>
        <taxon>Hypocreales</taxon>
        <taxon>Bionectriaceae</taxon>
        <taxon>Clonostachys</taxon>
    </lineage>
</organism>
<keyword evidence="1" id="KW-1133">Transmembrane helix</keyword>
<gene>
    <name evidence="2" type="ORF">IM811_016942</name>
</gene>
<keyword evidence="1" id="KW-0812">Transmembrane</keyword>
<dbReference type="AlphaFoldDB" id="A0A8H7N5I4"/>
<evidence type="ECO:0000313" key="3">
    <source>
        <dbReference type="Proteomes" id="UP000616885"/>
    </source>
</evidence>
<proteinExistence type="predicted"/>
<evidence type="ECO:0008006" key="4">
    <source>
        <dbReference type="Google" id="ProtNLM"/>
    </source>
</evidence>
<name>A0A8H7N5I4_BIOOC</name>
<keyword evidence="1" id="KW-0472">Membrane</keyword>
<reference evidence="2" key="1">
    <citation type="submission" date="2020-10" db="EMBL/GenBank/DDBJ databases">
        <title>High-Quality Genome Resource of Clonostachys rosea strain S41 by Oxford Nanopore Long-Read Sequencing.</title>
        <authorList>
            <person name="Wang H."/>
        </authorList>
    </citation>
    <scope>NUCLEOTIDE SEQUENCE</scope>
    <source>
        <strain evidence="2">S41</strain>
    </source>
</reference>
<protein>
    <recommendedName>
        <fullName evidence="4">Transmembrane protein</fullName>
    </recommendedName>
</protein>
<evidence type="ECO:0000313" key="2">
    <source>
        <dbReference type="EMBL" id="KAF9749147.1"/>
    </source>
</evidence>
<dbReference type="EMBL" id="JADCTT010000008">
    <property type="protein sequence ID" value="KAF9749147.1"/>
    <property type="molecule type" value="Genomic_DNA"/>
</dbReference>
<feature type="transmembrane region" description="Helical" evidence="1">
    <location>
        <begin position="76"/>
        <end position="94"/>
    </location>
</feature>
<accession>A0A8H7N5I4</accession>
<dbReference type="Proteomes" id="UP000616885">
    <property type="component" value="Unassembled WGS sequence"/>
</dbReference>
<sequence>MGGSRFTVAPAGSRLPISPEWQARPPHLTCAFCICISFFSEGPSRRWSTLPATWFMRIVILCHLHSRFFYQLAPAIALPACLTLFSLLLFFFFCSGMPPQLPLILHYFFSSSRSFLRSFPFSFSTSHRENLSLSFLFL</sequence>